<feature type="transmembrane region" description="Helical" evidence="1">
    <location>
        <begin position="25"/>
        <end position="44"/>
    </location>
</feature>
<reference evidence="2 4" key="1">
    <citation type="submission" date="2016-01" db="EMBL/GenBank/DDBJ databases">
        <authorList>
            <person name="Oliw E.H."/>
        </authorList>
    </citation>
    <scope>NUCLEOTIDE SEQUENCE [LARGE SCALE GENOMIC DNA]</scope>
    <source>
        <strain evidence="2">LMG 22936</strain>
    </source>
</reference>
<sequence>MRWDDGFVAKTMPGDEPYFKLYNQLYIKLFNVLILNIQYVTVVYNKPYSQPYMTTLA</sequence>
<name>A0A158IMZ5_9BURK</name>
<dbReference type="EMBL" id="FCNZ02000011">
    <property type="protein sequence ID" value="SAL58532.1"/>
    <property type="molecule type" value="Genomic_DNA"/>
</dbReference>
<keyword evidence="1" id="KW-0812">Transmembrane</keyword>
<dbReference type="Proteomes" id="UP000054717">
    <property type="component" value="Unassembled WGS sequence"/>
</dbReference>
<dbReference type="STRING" id="326475.AWB66_03202"/>
<keyword evidence="1" id="KW-0472">Membrane</keyword>
<gene>
    <name evidence="2" type="ORF">AWB66_03202</name>
    <name evidence="3" type="ORF">AWB66_03264</name>
</gene>
<keyword evidence="1" id="KW-1133">Transmembrane helix</keyword>
<accession>A0A158IMZ5</accession>
<evidence type="ECO:0000313" key="2">
    <source>
        <dbReference type="EMBL" id="SAL57905.1"/>
    </source>
</evidence>
<proteinExistence type="predicted"/>
<keyword evidence="4" id="KW-1185">Reference proteome</keyword>
<evidence type="ECO:0000313" key="4">
    <source>
        <dbReference type="Proteomes" id="UP000054717"/>
    </source>
</evidence>
<dbReference type="EMBL" id="FCNZ02000011">
    <property type="protein sequence ID" value="SAL57905.1"/>
    <property type="molecule type" value="Genomic_DNA"/>
</dbReference>
<evidence type="ECO:0000313" key="3">
    <source>
        <dbReference type="EMBL" id="SAL58532.1"/>
    </source>
</evidence>
<dbReference type="AlphaFoldDB" id="A0A158IMZ5"/>
<evidence type="ECO:0000256" key="1">
    <source>
        <dbReference type="SAM" id="Phobius"/>
    </source>
</evidence>
<protein>
    <submittedName>
        <fullName evidence="2">Uncharacterized protein</fullName>
    </submittedName>
</protein>
<organism evidence="2 4">
    <name type="scientific">Caballeronia telluris</name>
    <dbReference type="NCBI Taxonomy" id="326475"/>
    <lineage>
        <taxon>Bacteria</taxon>
        <taxon>Pseudomonadati</taxon>
        <taxon>Pseudomonadota</taxon>
        <taxon>Betaproteobacteria</taxon>
        <taxon>Burkholderiales</taxon>
        <taxon>Burkholderiaceae</taxon>
        <taxon>Caballeronia</taxon>
    </lineage>
</organism>